<dbReference type="Pfam" id="PF07277">
    <property type="entry name" value="SapC"/>
    <property type="match status" value="1"/>
</dbReference>
<reference evidence="1 2" key="1">
    <citation type="submission" date="2019-02" db="EMBL/GenBank/DDBJ databases">
        <title>Halieaceae_genomes.</title>
        <authorList>
            <person name="Li S.-H."/>
        </authorList>
    </citation>
    <scope>NUCLEOTIDE SEQUENCE [LARGE SCALE GENOMIC DNA]</scope>
    <source>
        <strain evidence="1 2">JH123</strain>
    </source>
</reference>
<name>A0ABY6Q7R8_9GAMM</name>
<accession>A0ABY6Q7R8</accession>
<gene>
    <name evidence="1" type="ORF">E0F26_10055</name>
</gene>
<organism evidence="1 2">
    <name type="scientific">Candidatus Paraluminiphilus aquimaris</name>
    <dbReference type="NCBI Taxonomy" id="2518994"/>
    <lineage>
        <taxon>Bacteria</taxon>
        <taxon>Pseudomonadati</taxon>
        <taxon>Pseudomonadota</taxon>
        <taxon>Gammaproteobacteria</taxon>
        <taxon>Cellvibrionales</taxon>
        <taxon>Halieaceae</taxon>
        <taxon>Candidatus Paraluminiphilus</taxon>
    </lineage>
</organism>
<evidence type="ECO:0000313" key="1">
    <source>
        <dbReference type="EMBL" id="UZP75060.1"/>
    </source>
</evidence>
<dbReference type="InterPro" id="IPR010836">
    <property type="entry name" value="SapC"/>
</dbReference>
<dbReference type="EMBL" id="CP036501">
    <property type="protein sequence ID" value="UZP75060.1"/>
    <property type="molecule type" value="Genomic_DNA"/>
</dbReference>
<evidence type="ECO:0000313" key="2">
    <source>
        <dbReference type="Proteomes" id="UP001317963"/>
    </source>
</evidence>
<protein>
    <submittedName>
        <fullName evidence="1">Multidrug transporter</fullName>
    </submittedName>
</protein>
<keyword evidence="2" id="KW-1185">Reference proteome</keyword>
<proteinExistence type="predicted"/>
<sequence length="253" mass="28568">MKYASRTSREFRWITLGNIQKLNNVEHAQLKIKQSACDADHVMFSPIYTTEMRALQSNFPLMFYKSPNDGSFSPVALFGFEQGENLFIHENRWTSQYIPMLIQRGPLMIATEGQTATGETSRVIAIDMEHPNVSDIEGEPLFLEFGGNTAYLDRLAAMLEGIHQGHTLTPSFVDALNQHNLITAITLKITLNNGQEHALEGFYAIDDETLQTLNEEATTDLHRRGYLLPAYMMVASQSQLKRLIELKNAKVTT</sequence>
<dbReference type="Proteomes" id="UP001317963">
    <property type="component" value="Chromosome"/>
</dbReference>